<dbReference type="EMBL" id="CP157484">
    <property type="protein sequence ID" value="XBO37524.1"/>
    <property type="molecule type" value="Genomic_DNA"/>
</dbReference>
<gene>
    <name evidence="2" type="ORF">ABEG18_17575</name>
</gene>
<dbReference type="RefSeq" id="WP_406854347.1">
    <property type="nucleotide sequence ID" value="NZ_CP157484.1"/>
</dbReference>
<dbReference type="SUPFAM" id="SSF51658">
    <property type="entry name" value="Xylose isomerase-like"/>
    <property type="match status" value="1"/>
</dbReference>
<dbReference type="AlphaFoldDB" id="A0AAU7JBW1"/>
<dbReference type="Pfam" id="PF01261">
    <property type="entry name" value="AP_endonuc_2"/>
    <property type="match status" value="1"/>
</dbReference>
<dbReference type="InterPro" id="IPR013022">
    <property type="entry name" value="Xyl_isomerase-like_TIM-brl"/>
</dbReference>
<name>A0AAU7JBW1_9HYPH</name>
<evidence type="ECO:0000259" key="1">
    <source>
        <dbReference type="Pfam" id="PF01261"/>
    </source>
</evidence>
<dbReference type="PANTHER" id="PTHR12110:SF48">
    <property type="entry name" value="BLL3656 PROTEIN"/>
    <property type="match status" value="1"/>
</dbReference>
<dbReference type="Gene3D" id="3.20.20.150">
    <property type="entry name" value="Divalent-metal-dependent TIM barrel enzymes"/>
    <property type="match status" value="1"/>
</dbReference>
<proteinExistence type="predicted"/>
<sequence length="275" mass="28536">MQPHAIGLAPLGFLDLSPPAFMRTAGAAGFGSVGIRTRAAVPGGVEHPMDRNPALLRETREAIAATGVRVVGVEQVSLFRDTVIDAVRPMLEAGAAIGATRVLCSGDDEDLAVVADRFAELCEAAAAFGLTVDLEFMPFRALKTLEQARDTILRSGAHNAAIAVDALHLMRSGGGPAALAAIEPRLIGCVQLCDAPPIPPAAADLATEAREQRLPPGEGGLPLRAILDVVGPDRPIDAEVPLGRSMPDADPFERATLVYRATARVLAAARPGQGA</sequence>
<protein>
    <submittedName>
        <fullName evidence="2">TIM barrel protein</fullName>
    </submittedName>
</protein>
<accession>A0AAU7JBW1</accession>
<evidence type="ECO:0000313" key="2">
    <source>
        <dbReference type="EMBL" id="XBO37524.1"/>
    </source>
</evidence>
<feature type="domain" description="Xylose isomerase-like TIM barrel" evidence="1">
    <location>
        <begin position="26"/>
        <end position="230"/>
    </location>
</feature>
<dbReference type="InterPro" id="IPR036237">
    <property type="entry name" value="Xyl_isomerase-like_sf"/>
</dbReference>
<dbReference type="PANTHER" id="PTHR12110">
    <property type="entry name" value="HYDROXYPYRUVATE ISOMERASE"/>
    <property type="match status" value="1"/>
</dbReference>
<reference evidence="2" key="1">
    <citation type="submission" date="2024-05" db="EMBL/GenBank/DDBJ databases">
        <authorList>
            <person name="Kim S."/>
            <person name="Heo J."/>
            <person name="Choi H."/>
            <person name="Choi Y."/>
            <person name="Kwon S.-W."/>
            <person name="Kim Y."/>
        </authorList>
    </citation>
    <scope>NUCLEOTIDE SEQUENCE</scope>
    <source>
        <strain evidence="2">KACC 23698</strain>
    </source>
</reference>
<dbReference type="InterPro" id="IPR050312">
    <property type="entry name" value="IolE/XylAMocC-like"/>
</dbReference>
<organism evidence="2">
    <name type="scientific">Alsobacter sp. KACC 23698</name>
    <dbReference type="NCBI Taxonomy" id="3149229"/>
    <lineage>
        <taxon>Bacteria</taxon>
        <taxon>Pseudomonadati</taxon>
        <taxon>Pseudomonadota</taxon>
        <taxon>Alphaproteobacteria</taxon>
        <taxon>Hyphomicrobiales</taxon>
        <taxon>Alsobacteraceae</taxon>
        <taxon>Alsobacter</taxon>
    </lineage>
</organism>